<feature type="domain" description="Bacterial sugar transferase" evidence="3">
    <location>
        <begin position="45"/>
        <end position="224"/>
    </location>
</feature>
<accession>A0ABS6ESP0</accession>
<evidence type="ECO:0000256" key="2">
    <source>
        <dbReference type="SAM" id="Phobius"/>
    </source>
</evidence>
<dbReference type="Proteomes" id="UP000783588">
    <property type="component" value="Unassembled WGS sequence"/>
</dbReference>
<dbReference type="Pfam" id="PF02397">
    <property type="entry name" value="Bac_transf"/>
    <property type="match status" value="1"/>
</dbReference>
<gene>
    <name evidence="5" type="ORF">KQI75_06315</name>
</gene>
<keyword evidence="2" id="KW-0472">Membrane</keyword>
<keyword evidence="5" id="KW-0808">Transferase</keyword>
<evidence type="ECO:0000313" key="6">
    <source>
        <dbReference type="Proteomes" id="UP000783588"/>
    </source>
</evidence>
<organism evidence="5 6">
    <name type="scientific">Butyricicoccus intestinisimiae</name>
    <dbReference type="NCBI Taxonomy" id="2841509"/>
    <lineage>
        <taxon>Bacteria</taxon>
        <taxon>Bacillati</taxon>
        <taxon>Bacillota</taxon>
        <taxon>Clostridia</taxon>
        <taxon>Eubacteriales</taxon>
        <taxon>Butyricicoccaceae</taxon>
        <taxon>Butyricicoccus</taxon>
    </lineage>
</organism>
<dbReference type="PANTHER" id="PTHR30576:SF0">
    <property type="entry name" value="UNDECAPRENYL-PHOSPHATE N-ACETYLGALACTOSAMINYL 1-PHOSPHATE TRANSFERASE-RELATED"/>
    <property type="match status" value="1"/>
</dbReference>
<comment type="similarity">
    <text evidence="1">Belongs to the bacterial sugar transferase family.</text>
</comment>
<keyword evidence="6" id="KW-1185">Reference proteome</keyword>
<dbReference type="GO" id="GO:0016740">
    <property type="term" value="F:transferase activity"/>
    <property type="evidence" value="ECO:0007669"/>
    <property type="project" value="UniProtKB-KW"/>
</dbReference>
<dbReference type="InterPro" id="IPR028098">
    <property type="entry name" value="Glyco_trans_4-like_N"/>
</dbReference>
<evidence type="ECO:0000259" key="4">
    <source>
        <dbReference type="Pfam" id="PF13477"/>
    </source>
</evidence>
<sequence>MAYLGLSAAAKAQRKQQEQEYGSAQEQQEKCATPKHVSAYDATWKRIADKTLSFGGLIALAPVYAVISAAVYLDDPGPVLFTQKRVGKNKAYFPLHKFRSMKMDTPHDMPTHLLQDPEQYLTRVGRFLRKYSLDELPQIWDIFVGNMSIIGPRPALWNQEDLIAARDACGANDIRPGLTGWAQINGRDELEIAEKARYDGEYVQKESFSFDVKCFFGTIASVLKHEGVVEGGTGNGQQRKKIVILTNHSYMLWRFRRELIEDLAKEHEVVLGMPFVGHEQDFMALGMRCVNIDVDRRGINPATDAKLIHTYYQLLKQEKPNLVITYSIKPNIYAGLCCRALHIPFCANVQGLGTAFQKPRLAKAVTILYREAFRGVKTVFFENTANAQEFINRKIVSQEKITVLHGAGVDVQAYFYQAYPENACVHFLYLGRIMKEKGMDELLDACEQLHEEGYSFVLDLVGFFEDAYKQRINQLSAQGIVVFHGFQQEPRPFYAACDCVVLPSYHEGMSNVLLEAAATGRPVITSDIPGCREAVVDQKSGFLVPKGDAQALYRAMKHMLSIDRAQREQMGLAGRKWIEQQFGKEQVVRETKNALM</sequence>
<comment type="caution">
    <text evidence="5">The sequence shown here is derived from an EMBL/GenBank/DDBJ whole genome shotgun (WGS) entry which is preliminary data.</text>
</comment>
<dbReference type="InterPro" id="IPR003362">
    <property type="entry name" value="Bact_transf"/>
</dbReference>
<evidence type="ECO:0000313" key="5">
    <source>
        <dbReference type="EMBL" id="MBU5490237.1"/>
    </source>
</evidence>
<feature type="domain" description="Glycosyltransferase subfamily 4-like N-terminal" evidence="4">
    <location>
        <begin position="241"/>
        <end position="383"/>
    </location>
</feature>
<dbReference type="PANTHER" id="PTHR30576">
    <property type="entry name" value="COLANIC BIOSYNTHESIS UDP-GLUCOSE LIPID CARRIER TRANSFERASE"/>
    <property type="match status" value="1"/>
</dbReference>
<name>A0ABS6ESP0_9FIRM</name>
<dbReference type="EMBL" id="JAHLQI010000002">
    <property type="protein sequence ID" value="MBU5490237.1"/>
    <property type="molecule type" value="Genomic_DNA"/>
</dbReference>
<protein>
    <submittedName>
        <fullName evidence="5">Sugar transferase</fullName>
    </submittedName>
</protein>
<reference evidence="5 6" key="1">
    <citation type="submission" date="2021-06" db="EMBL/GenBank/DDBJ databases">
        <authorList>
            <person name="Sun Q."/>
            <person name="Li D."/>
        </authorList>
    </citation>
    <scope>NUCLEOTIDE SEQUENCE [LARGE SCALE GENOMIC DNA]</scope>
    <source>
        <strain evidence="5 6">MSJd-7</strain>
    </source>
</reference>
<keyword evidence="2" id="KW-0812">Transmembrane</keyword>
<dbReference type="Pfam" id="PF13692">
    <property type="entry name" value="Glyco_trans_1_4"/>
    <property type="match status" value="1"/>
</dbReference>
<dbReference type="Pfam" id="PF13477">
    <property type="entry name" value="Glyco_trans_4_2"/>
    <property type="match status" value="1"/>
</dbReference>
<evidence type="ECO:0000256" key="1">
    <source>
        <dbReference type="ARBA" id="ARBA00006464"/>
    </source>
</evidence>
<dbReference type="CDD" id="cd03808">
    <property type="entry name" value="GT4_CapM-like"/>
    <property type="match status" value="1"/>
</dbReference>
<proteinExistence type="inferred from homology"/>
<keyword evidence="2" id="KW-1133">Transmembrane helix</keyword>
<feature type="transmembrane region" description="Helical" evidence="2">
    <location>
        <begin position="52"/>
        <end position="73"/>
    </location>
</feature>
<evidence type="ECO:0000259" key="3">
    <source>
        <dbReference type="Pfam" id="PF02397"/>
    </source>
</evidence>